<evidence type="ECO:0000256" key="2">
    <source>
        <dbReference type="ARBA" id="ARBA00001946"/>
    </source>
</evidence>
<evidence type="ECO:0000256" key="8">
    <source>
        <dbReference type="ARBA" id="ARBA00022490"/>
    </source>
</evidence>
<evidence type="ECO:0000313" key="19">
    <source>
        <dbReference type="Proteomes" id="UP000256388"/>
    </source>
</evidence>
<dbReference type="OrthoDB" id="9803420at2"/>
<keyword evidence="13 14" id="KW-0464">Manganese</keyword>
<dbReference type="GO" id="GO:0030145">
    <property type="term" value="F:manganese ion binding"/>
    <property type="evidence" value="ECO:0007669"/>
    <property type="project" value="UniProtKB-UniRule"/>
</dbReference>
<evidence type="ECO:0000256" key="10">
    <source>
        <dbReference type="ARBA" id="ARBA00022723"/>
    </source>
</evidence>
<dbReference type="GO" id="GO:0005737">
    <property type="term" value="C:cytoplasm"/>
    <property type="evidence" value="ECO:0007669"/>
    <property type="project" value="UniProtKB-SubCell"/>
</dbReference>
<keyword evidence="11 14" id="KW-0255">Endonuclease</keyword>
<dbReference type="GO" id="GO:0006298">
    <property type="term" value="P:mismatch repair"/>
    <property type="evidence" value="ECO:0007669"/>
    <property type="project" value="TreeGrafter"/>
</dbReference>
<evidence type="ECO:0000256" key="7">
    <source>
        <dbReference type="ARBA" id="ARBA00019179"/>
    </source>
</evidence>
<keyword evidence="12 14" id="KW-0378">Hydrolase</keyword>
<dbReference type="InterPro" id="IPR022898">
    <property type="entry name" value="RNase_HII"/>
</dbReference>
<evidence type="ECO:0000256" key="1">
    <source>
        <dbReference type="ARBA" id="ARBA00000077"/>
    </source>
</evidence>
<comment type="function">
    <text evidence="3 14 16">Endonuclease that specifically degrades the RNA of RNA-DNA hybrids.</text>
</comment>
<comment type="caution">
    <text evidence="18">The sequence shown here is derived from an EMBL/GenBank/DDBJ whole genome shotgun (WGS) entry which is preliminary data.</text>
</comment>
<dbReference type="GO" id="GO:0003723">
    <property type="term" value="F:RNA binding"/>
    <property type="evidence" value="ECO:0007669"/>
    <property type="project" value="UniProtKB-UniRule"/>
</dbReference>
<keyword evidence="10 14" id="KW-0479">Metal-binding</keyword>
<evidence type="ECO:0000256" key="3">
    <source>
        <dbReference type="ARBA" id="ARBA00004065"/>
    </source>
</evidence>
<feature type="binding site" evidence="14 15">
    <location>
        <position position="34"/>
    </location>
    <ligand>
        <name>a divalent metal cation</name>
        <dbReference type="ChEBI" id="CHEBI:60240"/>
    </ligand>
</feature>
<keyword evidence="9 14" id="KW-0540">Nuclease</keyword>
<dbReference type="SUPFAM" id="SSF53098">
    <property type="entry name" value="Ribonuclease H-like"/>
    <property type="match status" value="1"/>
</dbReference>
<dbReference type="Pfam" id="PF01351">
    <property type="entry name" value="RNase_HII"/>
    <property type="match status" value="1"/>
</dbReference>
<dbReference type="Gene3D" id="3.30.420.10">
    <property type="entry name" value="Ribonuclease H-like superfamily/Ribonuclease H"/>
    <property type="match status" value="1"/>
</dbReference>
<dbReference type="HAMAP" id="MF_00052_B">
    <property type="entry name" value="RNase_HII_B"/>
    <property type="match status" value="1"/>
</dbReference>
<dbReference type="RefSeq" id="WP_116225346.1">
    <property type="nucleotide sequence ID" value="NZ_AP018437.1"/>
</dbReference>
<dbReference type="InterPro" id="IPR036397">
    <property type="entry name" value="RNaseH_sf"/>
</dbReference>
<dbReference type="InterPro" id="IPR024567">
    <property type="entry name" value="RNase_HII/HIII_dom"/>
</dbReference>
<gene>
    <name evidence="14" type="primary">rnhB</name>
    <name evidence="18" type="ORF">DFR64_2072</name>
</gene>
<evidence type="ECO:0000256" key="11">
    <source>
        <dbReference type="ARBA" id="ARBA00022759"/>
    </source>
</evidence>
<feature type="binding site" evidence="14 15">
    <location>
        <position position="33"/>
    </location>
    <ligand>
        <name>a divalent metal cation</name>
        <dbReference type="ChEBI" id="CHEBI:60240"/>
    </ligand>
</feature>
<comment type="cofactor">
    <cofactor evidence="2">
        <name>Mg(2+)</name>
        <dbReference type="ChEBI" id="CHEBI:18420"/>
    </cofactor>
</comment>
<evidence type="ECO:0000256" key="12">
    <source>
        <dbReference type="ARBA" id="ARBA00022801"/>
    </source>
</evidence>
<dbReference type="EMBL" id="QUMS01000002">
    <property type="protein sequence ID" value="REG08698.1"/>
    <property type="molecule type" value="Genomic_DNA"/>
</dbReference>
<dbReference type="GO" id="GO:0032299">
    <property type="term" value="C:ribonuclease H2 complex"/>
    <property type="evidence" value="ECO:0007669"/>
    <property type="project" value="TreeGrafter"/>
</dbReference>
<accession>A0A347ZP66</accession>
<dbReference type="PANTHER" id="PTHR10954">
    <property type="entry name" value="RIBONUCLEASE H2 SUBUNIT A"/>
    <property type="match status" value="1"/>
</dbReference>
<proteinExistence type="inferred from homology"/>
<evidence type="ECO:0000256" key="14">
    <source>
        <dbReference type="HAMAP-Rule" id="MF_00052"/>
    </source>
</evidence>
<dbReference type="AlphaFoldDB" id="A0A347ZP66"/>
<comment type="catalytic activity">
    <reaction evidence="1 14 15 16">
        <text>Endonucleolytic cleavage to 5'-phosphomonoester.</text>
        <dbReference type="EC" id="3.1.26.4"/>
    </reaction>
</comment>
<protein>
    <recommendedName>
        <fullName evidence="7 14">Ribonuclease HII</fullName>
        <shortName evidence="14">RNase HII</shortName>
        <ecNumber evidence="6 14">3.1.26.4</ecNumber>
    </recommendedName>
</protein>
<dbReference type="InterPro" id="IPR001352">
    <property type="entry name" value="RNase_HII/HIII"/>
</dbReference>
<evidence type="ECO:0000256" key="4">
    <source>
        <dbReference type="ARBA" id="ARBA00004496"/>
    </source>
</evidence>
<dbReference type="GO" id="GO:0004523">
    <property type="term" value="F:RNA-DNA hybrid ribonuclease activity"/>
    <property type="evidence" value="ECO:0007669"/>
    <property type="project" value="UniProtKB-UniRule"/>
</dbReference>
<evidence type="ECO:0000256" key="13">
    <source>
        <dbReference type="ARBA" id="ARBA00023211"/>
    </source>
</evidence>
<evidence type="ECO:0000256" key="5">
    <source>
        <dbReference type="ARBA" id="ARBA00007383"/>
    </source>
</evidence>
<evidence type="ECO:0000256" key="9">
    <source>
        <dbReference type="ARBA" id="ARBA00022722"/>
    </source>
</evidence>
<comment type="similarity">
    <text evidence="5 14 16">Belongs to the RNase HII family.</text>
</comment>
<comment type="subcellular location">
    <subcellularLocation>
        <location evidence="4 14">Cytoplasm</location>
    </subcellularLocation>
</comment>
<evidence type="ECO:0000313" key="18">
    <source>
        <dbReference type="EMBL" id="REG08698.1"/>
    </source>
</evidence>
<dbReference type="PROSITE" id="PS51975">
    <property type="entry name" value="RNASE_H_2"/>
    <property type="match status" value="1"/>
</dbReference>
<evidence type="ECO:0000256" key="6">
    <source>
        <dbReference type="ARBA" id="ARBA00012180"/>
    </source>
</evidence>
<sequence>MPRTKITNLPDKPHIEYEKRLWEEGFQVVAGLDEAGRGAWAGPVFAAAVVLPSDERICNLLSGVRDSKRMTARQRERWESCIKSASVAWAVGSASHTEIDAIGIVPATCLAMQRAIDQISNPPRYLLVDYINIEDCSSPQLSIPKGDCQSLSIAAASVLAKVGRDAFMVKMDGQYPGYGFARHKGYGTALHSQAIAELGPCEIHRMSFQPLKQPV</sequence>
<dbReference type="Proteomes" id="UP000256388">
    <property type="component" value="Unassembled WGS sequence"/>
</dbReference>
<dbReference type="NCBIfam" id="NF000595">
    <property type="entry name" value="PRK00015.1-3"/>
    <property type="match status" value="1"/>
</dbReference>
<evidence type="ECO:0000256" key="16">
    <source>
        <dbReference type="RuleBase" id="RU003515"/>
    </source>
</evidence>
<dbReference type="InterPro" id="IPR012337">
    <property type="entry name" value="RNaseH-like_sf"/>
</dbReference>
<organism evidence="18 19">
    <name type="scientific">Pelolinea submarina</name>
    <dbReference type="NCBI Taxonomy" id="913107"/>
    <lineage>
        <taxon>Bacteria</taxon>
        <taxon>Bacillati</taxon>
        <taxon>Chloroflexota</taxon>
        <taxon>Anaerolineae</taxon>
        <taxon>Anaerolineales</taxon>
        <taxon>Anaerolineaceae</taxon>
        <taxon>Pelolinea</taxon>
    </lineage>
</organism>
<name>A0A347ZP66_9CHLR</name>
<dbReference type="PANTHER" id="PTHR10954:SF18">
    <property type="entry name" value="RIBONUCLEASE HII"/>
    <property type="match status" value="1"/>
</dbReference>
<dbReference type="GO" id="GO:0043137">
    <property type="term" value="P:DNA replication, removal of RNA primer"/>
    <property type="evidence" value="ECO:0007669"/>
    <property type="project" value="TreeGrafter"/>
</dbReference>
<comment type="cofactor">
    <cofactor evidence="14 15">
        <name>Mn(2+)</name>
        <dbReference type="ChEBI" id="CHEBI:29035"/>
    </cofactor>
    <cofactor evidence="14 15">
        <name>Mg(2+)</name>
        <dbReference type="ChEBI" id="CHEBI:18420"/>
    </cofactor>
    <text evidence="14 15">Manganese or magnesium. Binds 1 divalent metal ion per monomer in the absence of substrate. May bind a second metal ion after substrate binding.</text>
</comment>
<dbReference type="EC" id="3.1.26.4" evidence="6 14"/>
<dbReference type="CDD" id="cd07182">
    <property type="entry name" value="RNase_HII_bacteria_HII_like"/>
    <property type="match status" value="1"/>
</dbReference>
<keyword evidence="8 14" id="KW-0963">Cytoplasm</keyword>
<keyword evidence="19" id="KW-1185">Reference proteome</keyword>
<feature type="domain" description="RNase H type-2" evidence="17">
    <location>
        <begin position="27"/>
        <end position="215"/>
    </location>
</feature>
<feature type="binding site" evidence="14 15">
    <location>
        <position position="129"/>
    </location>
    <ligand>
        <name>a divalent metal cation</name>
        <dbReference type="ChEBI" id="CHEBI:60240"/>
    </ligand>
</feature>
<reference evidence="18 19" key="1">
    <citation type="submission" date="2018-08" db="EMBL/GenBank/DDBJ databases">
        <title>Genomic Encyclopedia of Type Strains, Phase IV (KMG-IV): sequencing the most valuable type-strain genomes for metagenomic binning, comparative biology and taxonomic classification.</title>
        <authorList>
            <person name="Goeker M."/>
        </authorList>
    </citation>
    <scope>NUCLEOTIDE SEQUENCE [LARGE SCALE GENOMIC DNA]</scope>
    <source>
        <strain evidence="18 19">DSM 23923</strain>
    </source>
</reference>
<evidence type="ECO:0000256" key="15">
    <source>
        <dbReference type="PROSITE-ProRule" id="PRU01319"/>
    </source>
</evidence>
<evidence type="ECO:0000259" key="17">
    <source>
        <dbReference type="PROSITE" id="PS51975"/>
    </source>
</evidence>